<reference evidence="2 3" key="1">
    <citation type="submission" date="2019-06" db="EMBL/GenBank/DDBJ databases">
        <title>Sequencing the genomes of 1000 actinobacteria strains.</title>
        <authorList>
            <person name="Klenk H.-P."/>
        </authorList>
    </citation>
    <scope>NUCLEOTIDE SEQUENCE [LARGE SCALE GENOMIC DNA]</scope>
    <source>
        <strain evidence="2 3">DSM 44819</strain>
    </source>
</reference>
<dbReference type="Proteomes" id="UP000677457">
    <property type="component" value="Unassembled WGS sequence"/>
</dbReference>
<comment type="caution">
    <text evidence="2">The sequence shown here is derived from an EMBL/GenBank/DDBJ whole genome shotgun (WGS) entry which is preliminary data.</text>
</comment>
<dbReference type="Proteomes" id="UP000315983">
    <property type="component" value="Unassembled WGS sequence"/>
</dbReference>
<dbReference type="PANTHER" id="PTHR37694">
    <property type="entry name" value="SLR8022 PROTEIN"/>
    <property type="match status" value="1"/>
</dbReference>
<evidence type="ECO:0000313" key="2">
    <source>
        <dbReference type="EMBL" id="TQL35914.1"/>
    </source>
</evidence>
<dbReference type="AlphaFoldDB" id="A0A542XJ79"/>
<dbReference type="SUPFAM" id="SSF51182">
    <property type="entry name" value="RmlC-like cupins"/>
    <property type="match status" value="1"/>
</dbReference>
<dbReference type="EMBL" id="BOQM01000006">
    <property type="protein sequence ID" value="GIM82799.1"/>
    <property type="molecule type" value="Genomic_DNA"/>
</dbReference>
<dbReference type="InterPro" id="IPR014710">
    <property type="entry name" value="RmlC-like_jellyroll"/>
</dbReference>
<keyword evidence="4" id="KW-1185">Reference proteome</keyword>
<evidence type="ECO:0000313" key="3">
    <source>
        <dbReference type="Proteomes" id="UP000315983"/>
    </source>
</evidence>
<sequence>MPATPMKSLHELGQELLIRAHEASSGRAAATINEDHRTLKQLVLALRAGSALSEHENPGQATLQLLSGTAVVSTAEAAWRGSVGDYLVIPDRKHDLRAESDAVVILTFVKDTDRPEPPAATDSKEQQ</sequence>
<dbReference type="InterPro" id="IPR011051">
    <property type="entry name" value="RmlC_Cupin_sf"/>
</dbReference>
<gene>
    <name evidence="2" type="ORF">FB564_0983</name>
    <name evidence="1" type="ORF">Sar04_09030</name>
</gene>
<proteinExistence type="predicted"/>
<reference evidence="1 4" key="2">
    <citation type="submission" date="2021-03" db="EMBL/GenBank/DDBJ databases">
        <title>Whole genome shotgun sequence of Salinispora arenicola NBRC 105043.</title>
        <authorList>
            <person name="Komaki H."/>
            <person name="Tamura T."/>
        </authorList>
    </citation>
    <scope>NUCLEOTIDE SEQUENCE [LARGE SCALE GENOMIC DNA]</scope>
    <source>
        <strain evidence="1 4">NBRC 105043</strain>
    </source>
</reference>
<dbReference type="Gene3D" id="2.60.120.10">
    <property type="entry name" value="Jelly Rolls"/>
    <property type="match status" value="1"/>
</dbReference>
<evidence type="ECO:0000313" key="4">
    <source>
        <dbReference type="Proteomes" id="UP000677457"/>
    </source>
</evidence>
<evidence type="ECO:0000313" key="1">
    <source>
        <dbReference type="EMBL" id="GIM82799.1"/>
    </source>
</evidence>
<protein>
    <recommendedName>
        <fullName evidence="5">LuxR family transcriptional regulator</fullName>
    </recommendedName>
</protein>
<dbReference type="EMBL" id="VFOL01000001">
    <property type="protein sequence ID" value="TQL35914.1"/>
    <property type="molecule type" value="Genomic_DNA"/>
</dbReference>
<evidence type="ECO:0008006" key="5">
    <source>
        <dbReference type="Google" id="ProtNLM"/>
    </source>
</evidence>
<accession>A0A542XJ79</accession>
<name>A0A542XJ79_SALAC</name>
<dbReference type="PANTHER" id="PTHR37694:SF1">
    <property type="entry name" value="SLR8022 PROTEIN"/>
    <property type="match status" value="1"/>
</dbReference>
<organism evidence="2 3">
    <name type="scientific">Salinispora arenicola</name>
    <dbReference type="NCBI Taxonomy" id="168697"/>
    <lineage>
        <taxon>Bacteria</taxon>
        <taxon>Bacillati</taxon>
        <taxon>Actinomycetota</taxon>
        <taxon>Actinomycetes</taxon>
        <taxon>Micromonosporales</taxon>
        <taxon>Micromonosporaceae</taxon>
        <taxon>Salinispora</taxon>
    </lineage>
</organism>